<dbReference type="InterPro" id="IPR012754">
    <property type="entry name" value="DNA-dir_RpoC_beta_prime_bact"/>
</dbReference>
<dbReference type="CDD" id="cd02655">
    <property type="entry name" value="RNAP_beta'_C"/>
    <property type="match status" value="1"/>
</dbReference>
<feature type="binding site" evidence="7">
    <location>
        <position position="58"/>
    </location>
    <ligand>
        <name>Zn(2+)</name>
        <dbReference type="ChEBI" id="CHEBI:29105"/>
        <label>1</label>
    </ligand>
</feature>
<dbReference type="PATRIC" id="fig|1617426.3.peg.1036"/>
<dbReference type="InterPro" id="IPR042102">
    <property type="entry name" value="RNA_pol_Rpb1_3_sf"/>
</dbReference>
<dbReference type="Gene3D" id="1.10.132.30">
    <property type="match status" value="1"/>
</dbReference>
<dbReference type="SUPFAM" id="SSF64484">
    <property type="entry name" value="beta and beta-prime subunits of DNA dependent RNA-polymerase"/>
    <property type="match status" value="1"/>
</dbReference>
<evidence type="ECO:0000256" key="4">
    <source>
        <dbReference type="ARBA" id="ARBA00022723"/>
    </source>
</evidence>
<keyword evidence="4 7" id="KW-0479">Metal-binding</keyword>
<dbReference type="InterPro" id="IPR007080">
    <property type="entry name" value="RNA_pol_Rpb1_1"/>
</dbReference>
<comment type="caution">
    <text evidence="11">The sequence shown here is derived from an EMBL/GenBank/DDBJ whole genome shotgun (WGS) entry which is preliminary data.</text>
</comment>
<evidence type="ECO:0000256" key="7">
    <source>
        <dbReference type="HAMAP-Rule" id="MF_01322"/>
    </source>
</evidence>
<dbReference type="PANTHER" id="PTHR19376:SF54">
    <property type="entry name" value="DNA-DIRECTED RNA POLYMERASE SUBUNIT BETA"/>
    <property type="match status" value="1"/>
</dbReference>
<dbReference type="InterPro" id="IPR045867">
    <property type="entry name" value="DNA-dir_RpoC_beta_prime"/>
</dbReference>
<feature type="binding site" evidence="7">
    <location>
        <position position="868"/>
    </location>
    <ligand>
        <name>Zn(2+)</name>
        <dbReference type="ChEBI" id="CHEBI:29105"/>
        <label>2</label>
    </ligand>
</feature>
<dbReference type="PANTHER" id="PTHR19376">
    <property type="entry name" value="DNA-DIRECTED RNA POLYMERASE"/>
    <property type="match status" value="1"/>
</dbReference>
<dbReference type="InterPro" id="IPR007081">
    <property type="entry name" value="RNA_pol_Rpb1_5"/>
</dbReference>
<keyword evidence="7" id="KW-0460">Magnesium</keyword>
<organism evidence="11 12">
    <name type="scientific">candidate division WS6 bacterium OLB20</name>
    <dbReference type="NCBI Taxonomy" id="1617426"/>
    <lineage>
        <taxon>Bacteria</taxon>
        <taxon>Candidatus Dojkabacteria</taxon>
    </lineage>
</organism>
<evidence type="ECO:0000256" key="6">
    <source>
        <dbReference type="ARBA" id="ARBA00048552"/>
    </source>
</evidence>
<comment type="subunit">
    <text evidence="7">The RNAP catalytic core consists of 2 alpha, 1 beta, 1 beta' and 1 omega subunit. When a sigma factor is associated with the core the holoenzyme is formed, which can initiate transcription.</text>
</comment>
<feature type="binding site" evidence="7">
    <location>
        <position position="60"/>
    </location>
    <ligand>
        <name>Zn(2+)</name>
        <dbReference type="ChEBI" id="CHEBI:29105"/>
        <label>1</label>
    </ligand>
</feature>
<dbReference type="Gene3D" id="1.10.40.90">
    <property type="match status" value="1"/>
</dbReference>
<feature type="binding site" evidence="7">
    <location>
        <position position="76"/>
    </location>
    <ligand>
        <name>Zn(2+)</name>
        <dbReference type="ChEBI" id="CHEBI:29105"/>
        <label>1</label>
    </ligand>
</feature>
<evidence type="ECO:0000256" key="8">
    <source>
        <dbReference type="RuleBase" id="RU004279"/>
    </source>
</evidence>
<dbReference type="InterPro" id="IPR007066">
    <property type="entry name" value="RNA_pol_Rpb1_3"/>
</dbReference>
<dbReference type="Gene3D" id="2.40.50.100">
    <property type="match status" value="2"/>
</dbReference>
<name>A0A136LZH8_9BACT</name>
<keyword evidence="1 7" id="KW-0240">DNA-directed RNA polymerase</keyword>
<dbReference type="Pfam" id="PF04998">
    <property type="entry name" value="RNA_pol_Rpb1_5"/>
    <property type="match status" value="1"/>
</dbReference>
<dbReference type="NCBIfam" id="TIGR02386">
    <property type="entry name" value="rpoC_TIGR"/>
    <property type="match status" value="1"/>
</dbReference>
<dbReference type="InterPro" id="IPR044893">
    <property type="entry name" value="RNA_pol_Rpb1_clamp_domain"/>
</dbReference>
<keyword evidence="3 7" id="KW-0548">Nucleotidyltransferase</keyword>
<dbReference type="GO" id="GO:0003677">
    <property type="term" value="F:DNA binding"/>
    <property type="evidence" value="ECO:0007669"/>
    <property type="project" value="UniProtKB-UniRule"/>
</dbReference>
<dbReference type="EMBL" id="JYNZ01000003">
    <property type="protein sequence ID" value="KXK27026.1"/>
    <property type="molecule type" value="Genomic_DNA"/>
</dbReference>
<comment type="cofactor">
    <cofactor evidence="7">
        <name>Mg(2+)</name>
        <dbReference type="ChEBI" id="CHEBI:18420"/>
    </cofactor>
    <text evidence="7">Binds 1 Mg(2+) ion per subunit.</text>
</comment>
<dbReference type="Proteomes" id="UP000070457">
    <property type="component" value="Unassembled WGS sequence"/>
</dbReference>
<evidence type="ECO:0000313" key="11">
    <source>
        <dbReference type="EMBL" id="KXK27026.1"/>
    </source>
</evidence>
<feature type="binding site" evidence="7">
    <location>
        <position position="946"/>
    </location>
    <ligand>
        <name>Zn(2+)</name>
        <dbReference type="ChEBI" id="CHEBI:29105"/>
        <label>2</label>
    </ligand>
</feature>
<feature type="binding site" evidence="7">
    <location>
        <position position="73"/>
    </location>
    <ligand>
        <name>Zn(2+)</name>
        <dbReference type="ChEBI" id="CHEBI:29105"/>
        <label>1</label>
    </ligand>
</feature>
<dbReference type="Pfam" id="PF04997">
    <property type="entry name" value="RNA_pol_Rpb1_1"/>
    <property type="match status" value="1"/>
</dbReference>
<evidence type="ECO:0000313" key="12">
    <source>
        <dbReference type="Proteomes" id="UP000070457"/>
    </source>
</evidence>
<dbReference type="Pfam" id="PF00623">
    <property type="entry name" value="RNA_pol_Rpb1_2"/>
    <property type="match status" value="2"/>
</dbReference>
<evidence type="ECO:0000256" key="9">
    <source>
        <dbReference type="SAM" id="Coils"/>
    </source>
</evidence>
<dbReference type="Gene3D" id="4.10.860.120">
    <property type="entry name" value="RNA polymerase II, clamp domain"/>
    <property type="match status" value="1"/>
</dbReference>
<protein>
    <recommendedName>
        <fullName evidence="7">DNA-directed RNA polymerase subunit beta'</fullName>
        <shortName evidence="7">RNAP subunit beta'</shortName>
        <ecNumber evidence="7">2.7.7.6</ecNumber>
    </recommendedName>
    <alternativeName>
        <fullName evidence="7">RNA polymerase subunit beta'</fullName>
    </alternativeName>
    <alternativeName>
        <fullName evidence="7">Transcriptase subunit beta'</fullName>
    </alternativeName>
</protein>
<evidence type="ECO:0000259" key="10">
    <source>
        <dbReference type="SMART" id="SM00663"/>
    </source>
</evidence>
<dbReference type="Gene3D" id="2.40.40.20">
    <property type="match status" value="1"/>
</dbReference>
<evidence type="ECO:0000256" key="2">
    <source>
        <dbReference type="ARBA" id="ARBA00022679"/>
    </source>
</evidence>
<evidence type="ECO:0000256" key="5">
    <source>
        <dbReference type="ARBA" id="ARBA00023163"/>
    </source>
</evidence>
<feature type="binding site" evidence="7">
    <location>
        <position position="544"/>
    </location>
    <ligand>
        <name>Mg(2+)</name>
        <dbReference type="ChEBI" id="CHEBI:18420"/>
    </ligand>
</feature>
<comment type="function">
    <text evidence="7 8">DNA-dependent RNA polymerase catalyzes the transcription of DNA into RNA using the four ribonucleoside triphosphates as substrates.</text>
</comment>
<keyword evidence="2 7" id="KW-0808">Transferase</keyword>
<evidence type="ECO:0000256" key="3">
    <source>
        <dbReference type="ARBA" id="ARBA00022695"/>
    </source>
</evidence>
<dbReference type="InterPro" id="IPR000722">
    <property type="entry name" value="RNA_pol_asu"/>
</dbReference>
<keyword evidence="5 7" id="KW-0804">Transcription</keyword>
<feature type="binding site" evidence="7">
    <location>
        <position position="542"/>
    </location>
    <ligand>
        <name>Mg(2+)</name>
        <dbReference type="ChEBI" id="CHEBI:18420"/>
    </ligand>
</feature>
<reference evidence="11 12" key="1">
    <citation type="submission" date="2015-02" db="EMBL/GenBank/DDBJ databases">
        <title>Improved understanding of the partial-nitritation anammox process through 23 genomes representing the majority of the microbial community.</title>
        <authorList>
            <person name="Speth D.R."/>
            <person name="In T Zandt M."/>
            <person name="Guerrero Cruz S."/>
            <person name="Jetten M.S."/>
            <person name="Dutilh B.E."/>
        </authorList>
    </citation>
    <scope>NUCLEOTIDE SEQUENCE [LARGE SCALE GENOMIC DNA]</scope>
    <source>
        <strain evidence="11">OLB20</strain>
    </source>
</reference>
<feature type="binding site" evidence="7">
    <location>
        <position position="546"/>
    </location>
    <ligand>
        <name>Mg(2+)</name>
        <dbReference type="ChEBI" id="CHEBI:18420"/>
    </ligand>
</feature>
<dbReference type="STRING" id="1617426.TR69_WS6001001052"/>
<dbReference type="GO" id="GO:0008270">
    <property type="term" value="F:zinc ion binding"/>
    <property type="evidence" value="ECO:0007669"/>
    <property type="project" value="UniProtKB-UniRule"/>
</dbReference>
<dbReference type="GO" id="GO:0000287">
    <property type="term" value="F:magnesium ion binding"/>
    <property type="evidence" value="ECO:0007669"/>
    <property type="project" value="UniProtKB-UniRule"/>
</dbReference>
<dbReference type="CDD" id="cd01609">
    <property type="entry name" value="RNAP_beta'_N"/>
    <property type="match status" value="1"/>
</dbReference>
<gene>
    <name evidence="7 11" type="primary">rpoC</name>
    <name evidence="11" type="ORF">TR69_WS6001001052</name>
</gene>
<dbReference type="Gene3D" id="1.10.1790.20">
    <property type="match status" value="2"/>
</dbReference>
<feature type="domain" description="RNA polymerase N-terminal" evidence="10">
    <location>
        <begin position="316"/>
        <end position="596"/>
    </location>
</feature>
<dbReference type="InterPro" id="IPR038120">
    <property type="entry name" value="Rpb1_funnel_sf"/>
</dbReference>
<dbReference type="GO" id="GO:0006351">
    <property type="term" value="P:DNA-templated transcription"/>
    <property type="evidence" value="ECO:0007669"/>
    <property type="project" value="UniProtKB-UniRule"/>
</dbReference>
<dbReference type="Gene3D" id="1.10.150.390">
    <property type="match status" value="1"/>
</dbReference>
<dbReference type="Gene3D" id="1.10.274.100">
    <property type="entry name" value="RNA polymerase Rpb1, domain 3"/>
    <property type="match status" value="2"/>
</dbReference>
<accession>A0A136LZH8</accession>
<feature type="coiled-coil region" evidence="9">
    <location>
        <begin position="154"/>
        <end position="181"/>
    </location>
</feature>
<dbReference type="InterPro" id="IPR006592">
    <property type="entry name" value="RNA_pol_N"/>
</dbReference>
<proteinExistence type="inferred from homology"/>
<dbReference type="Pfam" id="PF04983">
    <property type="entry name" value="RNA_pol_Rpb1_3"/>
    <property type="match status" value="1"/>
</dbReference>
<sequence length="1284" mass="144155">MIRDFKALQIAVASPQQVLSWSFGEVKKAETINYRTHRAEVDGLMDEKIFGPTKNFECYCGKYKKIRYKGIVCDKCGVEVTHKRVRRERLGHIKLASPVTHVWFSYGVPNKLSLILGIPQKKLETVIYFARYLVTDVDQDRKKEVVASIKEGKDSELKDIKDELKVKLDEVKDEFKTKAAEARKDSKDKKKLDFKLEKLTNDEKKQVAKIKSIYAKKEEATKTKYNQILTLVENMEMGSTVSEDDYSTLLDYDTDFFKAGMGAEAVKKVLATIDPEVELKKLQDEREKTRSVLKLRKIVQRLRMFEGMIKSGIDPTWLVLDVLPVIPPDLRPIIQLPGGRFATSDLNDLYRRVINRNNRLKRLIDLGAPEIILRNEKRMLQEAVDALIDNDHRPGNAVQNTRGQPYKSLSDMLRGKQGRFRQNLLGKRVDYSGRSVIVAGPELSIEQCGLPKTMALELFKPFVMREIILQGLAPNVKSAKHFFESRSSEVWDILEEVIKDRPVLLNRAPTLHKQGIQAFFPVLVEGDAIKLHPMVCTGFNADFDGDQMAVHVPLSDRAVAEAKEKMFPKSNLLLMSDGSPVVNVAKDMALGIYYMTGLEEPKDGQVRYFSSFTDVLGRYEMHDVTLRERIRVLHNGEILETCVGRILFNSISPDGFRFINEQVNKKGMAKISAEVLEQFGHDLTTQFLDKVEEFGFHFATQSGITVGMDDFVISPNKDKLLDEVEEKDDQLTNDLYSGLLTEAERKRLSEQMWMELIEKVAEDTWNNYTAQENNHLVTLQESGAVPVQNPLRQISGIRGLILDPLGNIVELPLRSNYKQGLSTLEYFVAARGTRKGLADTALKTAESGYLTRRLVDVAQDVITKEMDCDTENGFTLLKSSNRRIDWRDRIAGRFAATDVIDEKTGEVLVKGGEEITVELARRIDSAEIEAVTVRSVLTCETEYGVCQKCYGYNLGTRTLALPGLAVGVIAAQAMGEAATQLTLNTKHLAGRAGTDITQGLPRVEELFEARTPKAKAIISEIDGKVSFIKDDVDNTVGIKVSDHKKLNKTFEVGENDVTSIKRSKKIKKGEIILTRQDGEAVKAEMEGLVKKEGNIITYTVDKEVEVEYDLGPNDIIDVEDGDNVIKGTALTLGSKDPKEIMEFVGVEDTQRYLIDNIQETYGIQGIGLDDKHVEVVVRQMFRFSKVIDSGDTEYLPGDNIDHIRLARENAALKDAGKKPAQGVRQLLGITTSSIKTESFLSAASFQEQVRVLSDAALVGKVDELRGLKENVIIGRTVPLGSEVR</sequence>
<dbReference type="SMART" id="SM00663">
    <property type="entry name" value="RPOLA_N"/>
    <property type="match status" value="1"/>
</dbReference>
<dbReference type="EC" id="2.7.7.6" evidence="7"/>
<dbReference type="GO" id="GO:0000428">
    <property type="term" value="C:DNA-directed RNA polymerase complex"/>
    <property type="evidence" value="ECO:0007669"/>
    <property type="project" value="UniProtKB-KW"/>
</dbReference>
<comment type="cofactor">
    <cofactor evidence="7">
        <name>Zn(2+)</name>
        <dbReference type="ChEBI" id="CHEBI:29105"/>
    </cofactor>
    <text evidence="7">Binds 2 Zn(2+) ions per subunit.</text>
</comment>
<comment type="catalytic activity">
    <reaction evidence="6 7 8">
        <text>RNA(n) + a ribonucleoside 5'-triphosphate = RNA(n+1) + diphosphate</text>
        <dbReference type="Rhea" id="RHEA:21248"/>
        <dbReference type="Rhea" id="RHEA-COMP:14527"/>
        <dbReference type="Rhea" id="RHEA-COMP:17342"/>
        <dbReference type="ChEBI" id="CHEBI:33019"/>
        <dbReference type="ChEBI" id="CHEBI:61557"/>
        <dbReference type="ChEBI" id="CHEBI:140395"/>
        <dbReference type="EC" id="2.7.7.6"/>
    </reaction>
</comment>
<feature type="binding site" evidence="7">
    <location>
        <position position="939"/>
    </location>
    <ligand>
        <name>Zn(2+)</name>
        <dbReference type="ChEBI" id="CHEBI:29105"/>
        <label>2</label>
    </ligand>
</feature>
<keyword evidence="9" id="KW-0175">Coiled coil</keyword>
<dbReference type="HAMAP" id="MF_01322">
    <property type="entry name" value="RNApol_bact_RpoC"/>
    <property type="match status" value="1"/>
</dbReference>
<dbReference type="GO" id="GO:0003899">
    <property type="term" value="F:DNA-directed RNA polymerase activity"/>
    <property type="evidence" value="ECO:0007669"/>
    <property type="project" value="UniProtKB-UniRule"/>
</dbReference>
<evidence type="ECO:0000256" key="1">
    <source>
        <dbReference type="ARBA" id="ARBA00022478"/>
    </source>
</evidence>
<feature type="binding site" evidence="7">
    <location>
        <position position="949"/>
    </location>
    <ligand>
        <name>Zn(2+)</name>
        <dbReference type="ChEBI" id="CHEBI:29105"/>
        <label>2</label>
    </ligand>
</feature>
<keyword evidence="7" id="KW-0862">Zinc</keyword>
<comment type="similarity">
    <text evidence="7 8">Belongs to the RNA polymerase beta' chain family.</text>
</comment>